<dbReference type="InterPro" id="IPR023346">
    <property type="entry name" value="Lysozyme-like_dom_sf"/>
</dbReference>
<keyword evidence="2" id="KW-0472">Membrane</keyword>
<sequence length="113" mass="12404">MGRWLPGWRLVLGAAVIVLAVLAGIFVYAYATTEVPDPDDFAQAQSTTVYYADGETEMGSFADYDRQIVELETLPEHVGHAVVASEDRSFYENPGVDVRGIARALWNNLQGNP</sequence>
<dbReference type="PANTHER" id="PTHR32282">
    <property type="entry name" value="BINDING PROTEIN TRANSPEPTIDASE, PUTATIVE-RELATED"/>
    <property type="match status" value="1"/>
</dbReference>
<comment type="caution">
    <text evidence="4">The sequence shown here is derived from an EMBL/GenBank/DDBJ whole genome shotgun (WGS) entry which is preliminary data.</text>
</comment>
<dbReference type="InterPro" id="IPR001264">
    <property type="entry name" value="Glyco_trans_51"/>
</dbReference>
<dbReference type="Pfam" id="PF00912">
    <property type="entry name" value="Transgly"/>
    <property type="match status" value="1"/>
</dbReference>
<keyword evidence="5" id="KW-1185">Reference proteome</keyword>
<proteinExistence type="predicted"/>
<evidence type="ECO:0000256" key="2">
    <source>
        <dbReference type="SAM" id="Phobius"/>
    </source>
</evidence>
<gene>
    <name evidence="4" type="ORF">PU560_04760</name>
</gene>
<evidence type="ECO:0000256" key="1">
    <source>
        <dbReference type="ARBA" id="ARBA00022679"/>
    </source>
</evidence>
<keyword evidence="2" id="KW-1133">Transmembrane helix</keyword>
<dbReference type="Proteomes" id="UP001165561">
    <property type="component" value="Unassembled WGS sequence"/>
</dbReference>
<keyword evidence="2" id="KW-0812">Transmembrane</keyword>
<keyword evidence="1" id="KW-0808">Transferase</keyword>
<feature type="transmembrane region" description="Helical" evidence="2">
    <location>
        <begin position="7"/>
        <end position="31"/>
    </location>
</feature>
<organism evidence="4 5">
    <name type="scientific">Georgenia halotolerans</name>
    <dbReference type="NCBI Taxonomy" id="3028317"/>
    <lineage>
        <taxon>Bacteria</taxon>
        <taxon>Bacillati</taxon>
        <taxon>Actinomycetota</taxon>
        <taxon>Actinomycetes</taxon>
        <taxon>Micrococcales</taxon>
        <taxon>Bogoriellaceae</taxon>
        <taxon>Georgenia</taxon>
    </lineage>
</organism>
<evidence type="ECO:0000313" key="5">
    <source>
        <dbReference type="Proteomes" id="UP001165561"/>
    </source>
</evidence>
<dbReference type="InterPro" id="IPR036950">
    <property type="entry name" value="PBP_transglycosylase"/>
</dbReference>
<dbReference type="EMBL" id="JARACI010000653">
    <property type="protein sequence ID" value="MDD9205778.1"/>
    <property type="molecule type" value="Genomic_DNA"/>
</dbReference>
<dbReference type="SUPFAM" id="SSF53955">
    <property type="entry name" value="Lysozyme-like"/>
    <property type="match status" value="1"/>
</dbReference>
<protein>
    <submittedName>
        <fullName evidence="4">Transglycosylase domain-containing protein</fullName>
    </submittedName>
</protein>
<accession>A0ABT5TUN6</accession>
<evidence type="ECO:0000313" key="4">
    <source>
        <dbReference type="EMBL" id="MDD9205778.1"/>
    </source>
</evidence>
<feature type="domain" description="Glycosyl transferase family 51" evidence="3">
    <location>
        <begin position="58"/>
        <end position="111"/>
    </location>
</feature>
<name>A0ABT5TUN6_9MICO</name>
<dbReference type="Gene3D" id="1.10.3810.10">
    <property type="entry name" value="Biosynthetic peptidoglycan transglycosylase-like"/>
    <property type="match status" value="1"/>
</dbReference>
<dbReference type="PANTHER" id="PTHR32282:SF33">
    <property type="entry name" value="PEPTIDOGLYCAN GLYCOSYLTRANSFERASE"/>
    <property type="match status" value="1"/>
</dbReference>
<evidence type="ECO:0000259" key="3">
    <source>
        <dbReference type="Pfam" id="PF00912"/>
    </source>
</evidence>
<dbReference type="InterPro" id="IPR050396">
    <property type="entry name" value="Glycosyltr_51/Transpeptidase"/>
</dbReference>
<feature type="non-terminal residue" evidence="4">
    <location>
        <position position="113"/>
    </location>
</feature>
<reference evidence="4" key="1">
    <citation type="submission" date="2023-02" db="EMBL/GenBank/DDBJ databases">
        <title>Georgenia sp.10Sc9-8, isolated from a soil sample collected from the Taklamakan desert.</title>
        <authorList>
            <person name="Liu S."/>
        </authorList>
    </citation>
    <scope>NUCLEOTIDE SEQUENCE</scope>
    <source>
        <strain evidence="4">10Sc9-8</strain>
    </source>
</reference>